<evidence type="ECO:0000256" key="2">
    <source>
        <dbReference type="ARBA" id="ARBA00022679"/>
    </source>
</evidence>
<dbReference type="InterPro" id="IPR001451">
    <property type="entry name" value="Hexapep"/>
</dbReference>
<keyword evidence="2 7" id="KW-0808">Transferase</keyword>
<evidence type="ECO:0000256" key="1">
    <source>
        <dbReference type="ARBA" id="ARBA00007274"/>
    </source>
</evidence>
<dbReference type="Pfam" id="PF00132">
    <property type="entry name" value="Hexapep"/>
    <property type="match status" value="1"/>
</dbReference>
<dbReference type="CDD" id="cd03357">
    <property type="entry name" value="LbH_MAT_GAT"/>
    <property type="match status" value="1"/>
</dbReference>
<dbReference type="Pfam" id="PF14602">
    <property type="entry name" value="Hexapep_2"/>
    <property type="match status" value="1"/>
</dbReference>
<evidence type="ECO:0000256" key="5">
    <source>
        <dbReference type="ARBA" id="ARBA00055587"/>
    </source>
</evidence>
<dbReference type="PANTHER" id="PTHR23416:SF23">
    <property type="entry name" value="ACETYLTRANSFERASE C18B11.09C-RELATED"/>
    <property type="match status" value="1"/>
</dbReference>
<dbReference type="AlphaFoldDB" id="A0A381FBY6"/>
<evidence type="ECO:0000313" key="7">
    <source>
        <dbReference type="EMBL" id="SUX44075.1"/>
    </source>
</evidence>
<comment type="similarity">
    <text evidence="1">Belongs to the transferase hexapeptide repeat family.</text>
</comment>
<dbReference type="InterPro" id="IPR051159">
    <property type="entry name" value="Hexapeptide_acetyltransf"/>
</dbReference>
<dbReference type="FunFam" id="2.160.10.10:FF:000025">
    <property type="entry name" value="Hexapeptide-repeat containing-acetyltransferase"/>
    <property type="match status" value="1"/>
</dbReference>
<dbReference type="EMBL" id="UFVR01000004">
    <property type="protein sequence ID" value="SUX44075.1"/>
    <property type="molecule type" value="Genomic_DNA"/>
</dbReference>
<protein>
    <recommendedName>
        <fullName evidence="6">Nodulation protein L</fullName>
    </recommendedName>
</protein>
<evidence type="ECO:0000256" key="6">
    <source>
        <dbReference type="ARBA" id="ARBA00067695"/>
    </source>
</evidence>
<dbReference type="InterPro" id="IPR011004">
    <property type="entry name" value="Trimer_LpxA-like_sf"/>
</dbReference>
<reference evidence="7 8" key="1">
    <citation type="submission" date="2018-06" db="EMBL/GenBank/DDBJ databases">
        <authorList>
            <consortium name="Pathogen Informatics"/>
            <person name="Doyle S."/>
        </authorList>
    </citation>
    <scope>NUCLEOTIDE SEQUENCE [LARGE SCALE GENOMIC DNA]</scope>
    <source>
        <strain evidence="7 8">NCTC13532</strain>
    </source>
</reference>
<dbReference type="RefSeq" id="WP_115619182.1">
    <property type="nucleotide sequence ID" value="NZ_UFVR01000004.1"/>
</dbReference>
<evidence type="ECO:0000256" key="3">
    <source>
        <dbReference type="ARBA" id="ARBA00022737"/>
    </source>
</evidence>
<keyword evidence="4 7" id="KW-0012">Acyltransferase</keyword>
<dbReference type="STRING" id="254.SAMN05421682_10214"/>
<dbReference type="PROSITE" id="PS00101">
    <property type="entry name" value="HEXAPEP_TRANSFERASES"/>
    <property type="match status" value="1"/>
</dbReference>
<dbReference type="SUPFAM" id="SSF51161">
    <property type="entry name" value="Trimeric LpxA-like enzymes"/>
    <property type="match status" value="1"/>
</dbReference>
<dbReference type="InterPro" id="IPR018357">
    <property type="entry name" value="Hexapep_transf_CS"/>
</dbReference>
<name>A0A381FBY6_9FLAO</name>
<gene>
    <name evidence="7" type="primary">maa_1</name>
    <name evidence="7" type="ORF">NCTC13532_00626</name>
</gene>
<keyword evidence="3" id="KW-0677">Repeat</keyword>
<evidence type="ECO:0000256" key="4">
    <source>
        <dbReference type="ARBA" id="ARBA00023315"/>
    </source>
</evidence>
<accession>A0A381FBY6</accession>
<comment type="function">
    <text evidence="5">Acetyltransferase implicated in the O-acetylation of Nod factors.</text>
</comment>
<dbReference type="GO" id="GO:0008374">
    <property type="term" value="F:O-acyltransferase activity"/>
    <property type="evidence" value="ECO:0007669"/>
    <property type="project" value="TreeGrafter"/>
</dbReference>
<organism evidence="7 8">
    <name type="scientific">Chryseobacterium indoltheticum</name>
    <dbReference type="NCBI Taxonomy" id="254"/>
    <lineage>
        <taxon>Bacteria</taxon>
        <taxon>Pseudomonadati</taxon>
        <taxon>Bacteroidota</taxon>
        <taxon>Flavobacteriia</taxon>
        <taxon>Flavobacteriales</taxon>
        <taxon>Weeksellaceae</taxon>
        <taxon>Chryseobacterium group</taxon>
        <taxon>Chryseobacterium</taxon>
    </lineage>
</organism>
<proteinExistence type="inferred from homology"/>
<dbReference type="PANTHER" id="PTHR23416">
    <property type="entry name" value="SIALIC ACID SYNTHASE-RELATED"/>
    <property type="match status" value="1"/>
</dbReference>
<dbReference type="Gene3D" id="2.160.10.10">
    <property type="entry name" value="Hexapeptide repeat proteins"/>
    <property type="match status" value="1"/>
</dbReference>
<sequence>MPNSNNIPNSIHPQLDIFERLLAGETILPNDPQMHRLRDESFAIKKLLIEMNNSSDPEEITKILSEILDQKIQNVAVFTPIYINYGKHIKIGKNVFINFDCTILALGGITIEDDVLIGPKVSLITENHPLDPKLRNGLIGKAIHIKKNAWIGANATILPGVTIGENSVVAAGAVVSKNVPDDTIVGGIPAKIIKKIENENI</sequence>
<dbReference type="Proteomes" id="UP000254282">
    <property type="component" value="Unassembled WGS sequence"/>
</dbReference>
<evidence type="ECO:0000313" key="8">
    <source>
        <dbReference type="Proteomes" id="UP000254282"/>
    </source>
</evidence>